<protein>
    <recommendedName>
        <fullName evidence="2">Peptidase aspartic putative domain-containing protein</fullName>
    </recommendedName>
</protein>
<organism evidence="1">
    <name type="scientific">Bactrocera latifrons</name>
    <name type="common">Malaysian fruit fly</name>
    <name type="synonym">Chaetodacus latifrons</name>
    <dbReference type="NCBI Taxonomy" id="174628"/>
    <lineage>
        <taxon>Eukaryota</taxon>
        <taxon>Metazoa</taxon>
        <taxon>Ecdysozoa</taxon>
        <taxon>Arthropoda</taxon>
        <taxon>Hexapoda</taxon>
        <taxon>Insecta</taxon>
        <taxon>Pterygota</taxon>
        <taxon>Neoptera</taxon>
        <taxon>Endopterygota</taxon>
        <taxon>Diptera</taxon>
        <taxon>Brachycera</taxon>
        <taxon>Muscomorpha</taxon>
        <taxon>Tephritoidea</taxon>
        <taxon>Tephritidae</taxon>
        <taxon>Bactrocera</taxon>
        <taxon>Bactrocera</taxon>
    </lineage>
</organism>
<evidence type="ECO:0000313" key="1">
    <source>
        <dbReference type="EMBL" id="JAI21914.1"/>
    </source>
</evidence>
<sequence>IFSRIIQDGVKKSDGVLGQATKFGWILSGIIKQKKFSKITSTTTNLERFWELEVIPDENNIEESDACLMQFEETIKQDDDGRFIVKIPFKEDKDLGDSRKQAVARLLSTSNLETRKHKR</sequence>
<name>A0A0K8U5J3_BACLA</name>
<dbReference type="EMBL" id="GDHF01030400">
    <property type="protein sequence ID" value="JAI21914.1"/>
    <property type="molecule type" value="Transcribed_RNA"/>
</dbReference>
<accession>A0A0K8U5J3</accession>
<reference evidence="1" key="1">
    <citation type="submission" date="2015-06" db="EMBL/GenBank/DDBJ databases">
        <authorList>
            <person name="Hoefler B.C."/>
            <person name="Straight P.D."/>
        </authorList>
    </citation>
    <scope>NUCLEOTIDE SEQUENCE</scope>
</reference>
<proteinExistence type="predicted"/>
<dbReference type="AlphaFoldDB" id="A0A0K8U5J3"/>
<evidence type="ECO:0008006" key="2">
    <source>
        <dbReference type="Google" id="ProtNLM"/>
    </source>
</evidence>
<feature type="non-terminal residue" evidence="1">
    <location>
        <position position="1"/>
    </location>
</feature>
<gene>
    <name evidence="1" type="ORF">c1_g2_i2</name>
</gene>